<keyword evidence="3" id="KW-1185">Reference proteome</keyword>
<sequence length="96" mass="11438">MRTWPLIVSLAALLSLGACVSAEERERMAAEQRIADEQECTQLGFERGTEKFSECLLKLREIRAEERRAQAIEQANRHPFFYDPWYYGRPYPHRYW</sequence>
<evidence type="ECO:0000256" key="1">
    <source>
        <dbReference type="SAM" id="SignalP"/>
    </source>
</evidence>
<keyword evidence="1" id="KW-0732">Signal</keyword>
<evidence type="ECO:0000313" key="3">
    <source>
        <dbReference type="Proteomes" id="UP000028702"/>
    </source>
</evidence>
<dbReference type="EMBL" id="BBIO01000005">
    <property type="protein sequence ID" value="GAK44762.1"/>
    <property type="molecule type" value="Genomic_DNA"/>
</dbReference>
<feature type="chain" id="PRO_5001755035" evidence="1">
    <location>
        <begin position="21"/>
        <end position="96"/>
    </location>
</feature>
<gene>
    <name evidence="2" type="ORF">M2A_1261</name>
</gene>
<dbReference type="AlphaFoldDB" id="A0A081B9P4"/>
<name>A0A081B9P4_9HYPH</name>
<dbReference type="RefSeq" id="WP_052379251.1">
    <property type="nucleotide sequence ID" value="NZ_BBIO01000005.1"/>
</dbReference>
<protein>
    <submittedName>
        <fullName evidence="2">Conserved protein</fullName>
    </submittedName>
</protein>
<proteinExistence type="predicted"/>
<reference evidence="2 3" key="1">
    <citation type="submission" date="2014-07" db="EMBL/GenBank/DDBJ databases">
        <title>Tepidicaulis marinum gen. nov., sp. nov., a novel marine bacterium denitrifying nitrate to nitrous oxide strictly under microaerobic conditions.</title>
        <authorList>
            <person name="Takeuchi M."/>
            <person name="Yamagishi T."/>
            <person name="Kamagata Y."/>
            <person name="Oshima K."/>
            <person name="Hattori M."/>
            <person name="Katayama T."/>
            <person name="Hanada S."/>
            <person name="Tamaki H."/>
            <person name="Marumo K."/>
            <person name="Maeda H."/>
            <person name="Nedachi M."/>
            <person name="Iwasaki W."/>
            <person name="Suwa Y."/>
            <person name="Sakata S."/>
        </authorList>
    </citation>
    <scope>NUCLEOTIDE SEQUENCE [LARGE SCALE GENOMIC DNA]</scope>
    <source>
        <strain evidence="2 3">MA2</strain>
    </source>
</reference>
<dbReference type="Proteomes" id="UP000028702">
    <property type="component" value="Unassembled WGS sequence"/>
</dbReference>
<organism evidence="2 3">
    <name type="scientific">Tepidicaulis marinus</name>
    <dbReference type="NCBI Taxonomy" id="1333998"/>
    <lineage>
        <taxon>Bacteria</taxon>
        <taxon>Pseudomonadati</taxon>
        <taxon>Pseudomonadota</taxon>
        <taxon>Alphaproteobacteria</taxon>
        <taxon>Hyphomicrobiales</taxon>
        <taxon>Parvibaculaceae</taxon>
        <taxon>Tepidicaulis</taxon>
    </lineage>
</organism>
<comment type="caution">
    <text evidence="2">The sequence shown here is derived from an EMBL/GenBank/DDBJ whole genome shotgun (WGS) entry which is preliminary data.</text>
</comment>
<evidence type="ECO:0000313" key="2">
    <source>
        <dbReference type="EMBL" id="GAK44762.1"/>
    </source>
</evidence>
<feature type="signal peptide" evidence="1">
    <location>
        <begin position="1"/>
        <end position="20"/>
    </location>
</feature>
<accession>A0A081B9P4</accession>
<dbReference type="STRING" id="1333998.M2A_1261"/>
<dbReference type="PROSITE" id="PS51257">
    <property type="entry name" value="PROKAR_LIPOPROTEIN"/>
    <property type="match status" value="1"/>
</dbReference>